<dbReference type="InterPro" id="IPR011990">
    <property type="entry name" value="TPR-like_helical_dom_sf"/>
</dbReference>
<reference evidence="2 3" key="1">
    <citation type="submission" date="2016-10" db="EMBL/GenBank/DDBJ databases">
        <authorList>
            <person name="de Groot N.N."/>
        </authorList>
    </citation>
    <scope>NUCLEOTIDE SEQUENCE [LARGE SCALE GENOMIC DNA]</scope>
    <source>
        <strain evidence="2 3">DSM 26915</strain>
    </source>
</reference>
<gene>
    <name evidence="2" type="ORF">SAMN04488045_1881</name>
</gene>
<evidence type="ECO:0000313" key="2">
    <source>
        <dbReference type="EMBL" id="SEG10981.1"/>
    </source>
</evidence>
<proteinExistence type="predicted"/>
<accession>A0A1H5XGW5</accession>
<protein>
    <submittedName>
        <fullName evidence="2">Uncharacterized protein</fullName>
    </submittedName>
</protein>
<evidence type="ECO:0000256" key="1">
    <source>
        <dbReference type="PROSITE-ProRule" id="PRU00339"/>
    </source>
</evidence>
<name>A0A1H5XGW5_9RHOB</name>
<evidence type="ECO:0000313" key="3">
    <source>
        <dbReference type="Proteomes" id="UP000236752"/>
    </source>
</evidence>
<dbReference type="EMBL" id="FNUZ01000002">
    <property type="protein sequence ID" value="SEG10981.1"/>
    <property type="molecule type" value="Genomic_DNA"/>
</dbReference>
<organism evidence="2 3">
    <name type="scientific">Thalassococcus halodurans</name>
    <dbReference type="NCBI Taxonomy" id="373675"/>
    <lineage>
        <taxon>Bacteria</taxon>
        <taxon>Pseudomonadati</taxon>
        <taxon>Pseudomonadota</taxon>
        <taxon>Alphaproteobacteria</taxon>
        <taxon>Rhodobacterales</taxon>
        <taxon>Roseobacteraceae</taxon>
        <taxon>Thalassococcus</taxon>
    </lineage>
</organism>
<dbReference type="AlphaFoldDB" id="A0A1H5XGW5"/>
<dbReference type="InterPro" id="IPR019734">
    <property type="entry name" value="TPR_rpt"/>
</dbReference>
<dbReference type="Proteomes" id="UP000236752">
    <property type="component" value="Unassembled WGS sequence"/>
</dbReference>
<dbReference type="SMART" id="SM00028">
    <property type="entry name" value="TPR"/>
    <property type="match status" value="3"/>
</dbReference>
<keyword evidence="3" id="KW-1185">Reference proteome</keyword>
<dbReference type="Gene3D" id="1.25.40.10">
    <property type="entry name" value="Tetratricopeptide repeat domain"/>
    <property type="match status" value="1"/>
</dbReference>
<dbReference type="SUPFAM" id="SSF48452">
    <property type="entry name" value="TPR-like"/>
    <property type="match status" value="1"/>
</dbReference>
<keyword evidence="1" id="KW-0802">TPR repeat</keyword>
<dbReference type="PROSITE" id="PS50005">
    <property type="entry name" value="TPR"/>
    <property type="match status" value="1"/>
</dbReference>
<sequence>MCAKLWGTMSTLSVNFKSTVAALLIGVGNFLPAAGFAEVGTERSDDLIRQLAEAPDADAARSLEREIELEWSKSGSVSMDFLLKRGRDALAVNDFGLAIDHLTALTDHAPDFAEGWHTLAMAYFNADMVGPTMYALERTLALNPDHFGALRGLGAVFDQIGDPARAYDAYDKALSIRPFDKEVEEARDRLTAHSRGTTL</sequence>
<feature type="repeat" description="TPR" evidence="1">
    <location>
        <begin position="147"/>
        <end position="180"/>
    </location>
</feature>
<dbReference type="Pfam" id="PF13432">
    <property type="entry name" value="TPR_16"/>
    <property type="match status" value="1"/>
</dbReference>